<evidence type="ECO:0000256" key="3">
    <source>
        <dbReference type="SAM" id="SignalP"/>
    </source>
</evidence>
<evidence type="ECO:0000313" key="4">
    <source>
        <dbReference type="EMBL" id="APG62166.1"/>
    </source>
</evidence>
<feature type="compositionally biased region" description="Acidic residues" evidence="2">
    <location>
        <begin position="507"/>
        <end position="523"/>
    </location>
</feature>
<dbReference type="InterPro" id="IPR011990">
    <property type="entry name" value="TPR-like_helical_dom_sf"/>
</dbReference>
<evidence type="ECO:0000313" key="5">
    <source>
        <dbReference type="Proteomes" id="UP000242561"/>
    </source>
</evidence>
<dbReference type="Gene3D" id="1.25.40.10">
    <property type="entry name" value="Tetratricopeptide repeat domain"/>
    <property type="match status" value="1"/>
</dbReference>
<protein>
    <submittedName>
        <fullName evidence="4">Uncharacterized protein</fullName>
    </submittedName>
</protein>
<feature type="chain" id="PRO_5013381053" evidence="3">
    <location>
        <begin position="21"/>
        <end position="532"/>
    </location>
</feature>
<evidence type="ECO:0000256" key="1">
    <source>
        <dbReference type="PROSITE-ProRule" id="PRU00339"/>
    </source>
</evidence>
<reference evidence="4 5" key="1">
    <citation type="submission" date="2016-11" db="EMBL/GenBank/DDBJ databases">
        <title>Sphingorhabdus sp. LPB0140, isolated from marine environment.</title>
        <authorList>
            <person name="Kim E."/>
            <person name="Yi H."/>
        </authorList>
    </citation>
    <scope>NUCLEOTIDE SEQUENCE [LARGE SCALE GENOMIC DNA]</scope>
    <source>
        <strain evidence="4 5">LPB0140</strain>
    </source>
</reference>
<dbReference type="OrthoDB" id="5523615at2"/>
<name>A0A1L3JAL3_9SPHN</name>
<keyword evidence="5" id="KW-1185">Reference proteome</keyword>
<feature type="region of interest" description="Disordered" evidence="2">
    <location>
        <begin position="500"/>
        <end position="532"/>
    </location>
</feature>
<dbReference type="SUPFAM" id="SSF48439">
    <property type="entry name" value="Protein prenylyltransferase"/>
    <property type="match status" value="1"/>
</dbReference>
<dbReference type="KEGG" id="sphl:LPB140_04355"/>
<dbReference type="RefSeq" id="WP_072558817.1">
    <property type="nucleotide sequence ID" value="NZ_CP018154.1"/>
</dbReference>
<dbReference type="Proteomes" id="UP000242561">
    <property type="component" value="Chromosome"/>
</dbReference>
<organism evidence="4 5">
    <name type="scientific">Sphingorhabdus lutea</name>
    <dbReference type="NCBI Taxonomy" id="1913578"/>
    <lineage>
        <taxon>Bacteria</taxon>
        <taxon>Pseudomonadati</taxon>
        <taxon>Pseudomonadota</taxon>
        <taxon>Alphaproteobacteria</taxon>
        <taxon>Sphingomonadales</taxon>
        <taxon>Sphingomonadaceae</taxon>
        <taxon>Sphingorhabdus</taxon>
    </lineage>
</organism>
<accession>A0A1L3JAL3</accession>
<feature type="repeat" description="TPR" evidence="1">
    <location>
        <begin position="331"/>
        <end position="364"/>
    </location>
</feature>
<dbReference type="InterPro" id="IPR019734">
    <property type="entry name" value="TPR_rpt"/>
</dbReference>
<dbReference type="AlphaFoldDB" id="A0A1L3JAL3"/>
<dbReference type="STRING" id="1913578.LPB140_04355"/>
<feature type="signal peptide" evidence="3">
    <location>
        <begin position="1"/>
        <end position="20"/>
    </location>
</feature>
<dbReference type="EMBL" id="CP018154">
    <property type="protein sequence ID" value="APG62166.1"/>
    <property type="molecule type" value="Genomic_DNA"/>
</dbReference>
<evidence type="ECO:0000256" key="2">
    <source>
        <dbReference type="SAM" id="MobiDB-lite"/>
    </source>
</evidence>
<gene>
    <name evidence="4" type="ORF">LPB140_04355</name>
</gene>
<keyword evidence="3" id="KW-0732">Signal</keyword>
<proteinExistence type="predicted"/>
<sequence length="532" mass="60312">MRFFTFIASILIIFAVPAHAEWHEANSDHFRIIADQNEKDVREFAERLEKFHSALHLTLGIKNIKPSPSNRLTIYVLRNDFQLKKLYGDKKSFVGGFYIPRAGSSVSFIPRVDTNGNDVDMSERVLFHEYAHHIMYTNNKLITPRWYSEGFAEFHGSAKFEKDGGIGLGITASHRGAELYLADNIKIEELLDRETYRLAREKDKSYDNFYGRAWLLYHYLNMGGERPGQLSKYFTQLANGKSELDAAREAFGDLEILDKDLKKYMRRSKLQYMKIAGTALKTTDIHIRKMTEAEGQAIPLIIQQKRGLNKESADELLIEARALAEKFPDDASILSMLSEAEFDTENYQAAIDAADKSIAIDPKNINAHVQKIYALAEIAKDADDIDAAWKNVRSAVVTLNKLENDHPIPLIYYYNSFREQGVNIPETAVNGIVRALEIAPYDQKLRWMVAQQFMREKEYSLARYYLIPLANDPHQKNANNPAAKLLRAIENLKDGENLSIKLSLPTSDEDMGDDAGDGDADGDDAGKNDGNK</sequence>
<dbReference type="PROSITE" id="PS50005">
    <property type="entry name" value="TPR"/>
    <property type="match status" value="1"/>
</dbReference>
<keyword evidence="1" id="KW-0802">TPR repeat</keyword>